<evidence type="ECO:0000313" key="1">
    <source>
        <dbReference type="EMBL" id="QHS91796.1"/>
    </source>
</evidence>
<accession>A0A6C0BHZ5</accession>
<dbReference type="EMBL" id="MN739164">
    <property type="protein sequence ID" value="QHS91796.1"/>
    <property type="molecule type" value="Genomic_DNA"/>
</dbReference>
<protein>
    <submittedName>
        <fullName evidence="1">Uncharacterized protein</fullName>
    </submittedName>
</protein>
<name>A0A6C0BHZ5_9ZZZZ</name>
<organism evidence="1">
    <name type="scientific">viral metagenome</name>
    <dbReference type="NCBI Taxonomy" id="1070528"/>
    <lineage>
        <taxon>unclassified sequences</taxon>
        <taxon>metagenomes</taxon>
        <taxon>organismal metagenomes</taxon>
    </lineage>
</organism>
<proteinExistence type="predicted"/>
<dbReference type="AlphaFoldDB" id="A0A6C0BHZ5"/>
<reference evidence="1" key="1">
    <citation type="journal article" date="2020" name="Nature">
        <title>Giant virus diversity and host interactions through global metagenomics.</title>
        <authorList>
            <person name="Schulz F."/>
            <person name="Roux S."/>
            <person name="Paez-Espino D."/>
            <person name="Jungbluth S."/>
            <person name="Walsh D.A."/>
            <person name="Denef V.J."/>
            <person name="McMahon K.D."/>
            <person name="Konstantinidis K.T."/>
            <person name="Eloe-Fadrosh E.A."/>
            <person name="Kyrpides N.C."/>
            <person name="Woyke T."/>
        </authorList>
    </citation>
    <scope>NUCLEOTIDE SEQUENCE</scope>
    <source>
        <strain evidence="1">GVMAG-M-3300013006-15</strain>
    </source>
</reference>
<sequence>MALSTVAAGYNRLVAAISRRRKHEAADELHVLVVPSGLQANDTEDAADDAGRPAEGLQLLPRNADCGGSHCDFYYFAGGRRQKDSVDVEGQPQLLHPNVIHFNFF</sequence>